<dbReference type="Proteomes" id="UP000820818">
    <property type="component" value="Linkage Group LG9"/>
</dbReference>
<reference evidence="2 3" key="1">
    <citation type="submission" date="2022-05" db="EMBL/GenBank/DDBJ databases">
        <title>A multi-omics perspective on studying reproductive biology in Daphnia sinensis.</title>
        <authorList>
            <person name="Jia J."/>
        </authorList>
    </citation>
    <scope>NUCLEOTIDE SEQUENCE [LARGE SCALE GENOMIC DNA]</scope>
    <source>
        <strain evidence="2 3">WSL</strain>
    </source>
</reference>
<keyword evidence="3" id="KW-1185">Reference proteome</keyword>
<sequence>MEQRSPTPTDDRPPSVFRDLIEMACSRGLSDIEYIQDGLKHWLNIGPSTSYRVPYGYSTHLMQLHIDSDLNFYLEALNRLVHSGSIRSSTSDHIDPNLAAPLLDSLNGGLTVCHGRGRVPDEFLDQSHRKRVTEEGLANGNFISYPDNRYRSHDCKLVIDGQTEATQCPSCAQSDDPGSIPPLSELRISGTQQDRRPLYTPTTGVRSPITWTTTTSWPRSHFSQTQSTQDSRSYQPDKLGVFKFDDPT</sequence>
<dbReference type="AlphaFoldDB" id="A0AAD5L0X7"/>
<dbReference type="EMBL" id="WJBH02000009">
    <property type="protein sequence ID" value="KAI9553235.1"/>
    <property type="molecule type" value="Genomic_DNA"/>
</dbReference>
<name>A0AAD5L0X7_9CRUS</name>
<protein>
    <submittedName>
        <fullName evidence="2">Uncharacterized protein</fullName>
    </submittedName>
</protein>
<gene>
    <name evidence="2" type="ORF">GHT06_021131</name>
</gene>
<accession>A0AAD5L0X7</accession>
<feature type="region of interest" description="Disordered" evidence="1">
    <location>
        <begin position="188"/>
        <end position="248"/>
    </location>
</feature>
<proteinExistence type="predicted"/>
<feature type="compositionally biased region" description="Polar residues" evidence="1">
    <location>
        <begin position="221"/>
        <end position="234"/>
    </location>
</feature>
<evidence type="ECO:0000313" key="3">
    <source>
        <dbReference type="Proteomes" id="UP000820818"/>
    </source>
</evidence>
<organism evidence="2 3">
    <name type="scientific">Daphnia sinensis</name>
    <dbReference type="NCBI Taxonomy" id="1820382"/>
    <lineage>
        <taxon>Eukaryota</taxon>
        <taxon>Metazoa</taxon>
        <taxon>Ecdysozoa</taxon>
        <taxon>Arthropoda</taxon>
        <taxon>Crustacea</taxon>
        <taxon>Branchiopoda</taxon>
        <taxon>Diplostraca</taxon>
        <taxon>Cladocera</taxon>
        <taxon>Anomopoda</taxon>
        <taxon>Daphniidae</taxon>
        <taxon>Daphnia</taxon>
        <taxon>Daphnia similis group</taxon>
    </lineage>
</organism>
<comment type="caution">
    <text evidence="2">The sequence shown here is derived from an EMBL/GenBank/DDBJ whole genome shotgun (WGS) entry which is preliminary data.</text>
</comment>
<feature type="compositionally biased region" description="Low complexity" evidence="1">
    <location>
        <begin position="206"/>
        <end position="219"/>
    </location>
</feature>
<evidence type="ECO:0000313" key="2">
    <source>
        <dbReference type="EMBL" id="KAI9553235.1"/>
    </source>
</evidence>
<evidence type="ECO:0000256" key="1">
    <source>
        <dbReference type="SAM" id="MobiDB-lite"/>
    </source>
</evidence>